<protein>
    <submittedName>
        <fullName evidence="5">Pectinesterase</fullName>
    </submittedName>
</protein>
<accession>A0A1I5HP32</accession>
<dbReference type="RefSeq" id="WP_242961023.1">
    <property type="nucleotide sequence ID" value="NZ_BAABFM010000046.1"/>
</dbReference>
<sequence length="332" mass="37668">MEINNRITVSKDWKGDYRTIKEALNAIPDNNSAPVKIFIYNGIYEEKLVINKPYLTMEGESAEGTIITYSDYARMVMPDGELRGTFRTATVMIDTHNVAVKNITIRNEAGPGYLVGQAIALYVDGDRLEFDGCRIVGNQDTLFTGPLPLSPLVHKGFVGPKEHAPRNHGRQYFKDCYIEGNVDFIFGSATTYFENCEIFTKCVNRMEEHENQTGVKGYITAPSTPQDKEYGYVFYECNFTSDCPPKTVYLGRPWRNYAKVVLIRCHLGAHIKEEGWCDWNKEDAHETVLFGEFESSGSGAEGILTGRRVPWSKQLMKDESLLYSRDIVYNHS</sequence>
<keyword evidence="3" id="KW-0063">Aspartyl esterase</keyword>
<keyword evidence="6" id="KW-1185">Reference proteome</keyword>
<name>A0A1I5HP32_9FIRM</name>
<dbReference type="InterPro" id="IPR000070">
    <property type="entry name" value="Pectinesterase_cat"/>
</dbReference>
<dbReference type="Pfam" id="PF01095">
    <property type="entry name" value="Pectinesterase"/>
    <property type="match status" value="2"/>
</dbReference>
<gene>
    <name evidence="5" type="ORF">SAMN04489757_13226</name>
</gene>
<dbReference type="AlphaFoldDB" id="A0A1I5HP32"/>
<evidence type="ECO:0000313" key="6">
    <source>
        <dbReference type="Proteomes" id="UP000198806"/>
    </source>
</evidence>
<dbReference type="InterPro" id="IPR011050">
    <property type="entry name" value="Pectin_lyase_fold/virulence"/>
</dbReference>
<dbReference type="PANTHER" id="PTHR31321:SF57">
    <property type="entry name" value="PECTINESTERASE 53-RELATED"/>
    <property type="match status" value="1"/>
</dbReference>
<dbReference type="GO" id="GO:0042545">
    <property type="term" value="P:cell wall modification"/>
    <property type="evidence" value="ECO:0007669"/>
    <property type="project" value="InterPro"/>
</dbReference>
<proteinExistence type="inferred from homology"/>
<evidence type="ECO:0000259" key="4">
    <source>
        <dbReference type="Pfam" id="PF01095"/>
    </source>
</evidence>
<comment type="similarity">
    <text evidence="1">Belongs to the pectinesterase family.</text>
</comment>
<dbReference type="GO" id="GO:0009279">
    <property type="term" value="C:cell outer membrane"/>
    <property type="evidence" value="ECO:0007669"/>
    <property type="project" value="TreeGrafter"/>
</dbReference>
<dbReference type="Gene3D" id="2.160.20.10">
    <property type="entry name" value="Single-stranded right-handed beta-helix, Pectin lyase-like"/>
    <property type="match status" value="1"/>
</dbReference>
<feature type="domain" description="Pectinesterase catalytic" evidence="4">
    <location>
        <begin position="7"/>
        <end position="144"/>
    </location>
</feature>
<dbReference type="SUPFAM" id="SSF51126">
    <property type="entry name" value="Pectin lyase-like"/>
    <property type="match status" value="1"/>
</dbReference>
<dbReference type="STRING" id="1527.SAMN04489757_13226"/>
<dbReference type="Proteomes" id="UP000198806">
    <property type="component" value="Unassembled WGS sequence"/>
</dbReference>
<evidence type="ECO:0000256" key="2">
    <source>
        <dbReference type="ARBA" id="ARBA00022801"/>
    </source>
</evidence>
<dbReference type="GO" id="GO:0030599">
    <property type="term" value="F:pectinesterase activity"/>
    <property type="evidence" value="ECO:0007669"/>
    <property type="project" value="InterPro"/>
</dbReference>
<evidence type="ECO:0000256" key="3">
    <source>
        <dbReference type="ARBA" id="ARBA00023085"/>
    </source>
</evidence>
<organism evidence="5 6">
    <name type="scientific">Anaerocolumna aminovalerica</name>
    <dbReference type="NCBI Taxonomy" id="1527"/>
    <lineage>
        <taxon>Bacteria</taxon>
        <taxon>Bacillati</taxon>
        <taxon>Bacillota</taxon>
        <taxon>Clostridia</taxon>
        <taxon>Lachnospirales</taxon>
        <taxon>Lachnospiraceae</taxon>
        <taxon>Anaerocolumna</taxon>
    </lineage>
</organism>
<dbReference type="PANTHER" id="PTHR31321">
    <property type="entry name" value="ACYL-COA THIOESTER HYDROLASE YBHC-RELATED"/>
    <property type="match status" value="1"/>
</dbReference>
<dbReference type="EMBL" id="FOWD01000032">
    <property type="protein sequence ID" value="SFO50013.1"/>
    <property type="molecule type" value="Genomic_DNA"/>
</dbReference>
<keyword evidence="2" id="KW-0378">Hydrolase</keyword>
<evidence type="ECO:0000256" key="1">
    <source>
        <dbReference type="ARBA" id="ARBA00008891"/>
    </source>
</evidence>
<reference evidence="5 6" key="1">
    <citation type="submission" date="2016-10" db="EMBL/GenBank/DDBJ databases">
        <authorList>
            <person name="de Groot N.N."/>
        </authorList>
    </citation>
    <scope>NUCLEOTIDE SEQUENCE [LARGE SCALE GENOMIC DNA]</scope>
    <source>
        <strain evidence="5 6">DSM 1283</strain>
    </source>
</reference>
<evidence type="ECO:0000313" key="5">
    <source>
        <dbReference type="EMBL" id="SFO50013.1"/>
    </source>
</evidence>
<feature type="domain" description="Pectinesterase catalytic" evidence="4">
    <location>
        <begin position="169"/>
        <end position="313"/>
    </location>
</feature>
<dbReference type="InterPro" id="IPR012334">
    <property type="entry name" value="Pectin_lyas_fold"/>
</dbReference>